<evidence type="ECO:0000313" key="4">
    <source>
        <dbReference type="Proteomes" id="UP000663090"/>
    </source>
</evidence>
<accession>A0ABX7N0G0</accession>
<reference evidence="3 4" key="1">
    <citation type="submission" date="2021-02" db="EMBL/GenBank/DDBJ databases">
        <title>De Novo genome assembly of isolated myxobacteria.</title>
        <authorList>
            <person name="Stevens D.C."/>
        </authorList>
    </citation>
    <scope>NUCLEOTIDE SEQUENCE [LARGE SCALE GENOMIC DNA]</scope>
    <source>
        <strain evidence="3 4">SCHIC003</strain>
    </source>
</reference>
<organism evidence="3 4">
    <name type="scientific">Myxococcus landrumensis</name>
    <dbReference type="NCBI Taxonomy" id="2813577"/>
    <lineage>
        <taxon>Bacteria</taxon>
        <taxon>Pseudomonadati</taxon>
        <taxon>Myxococcota</taxon>
        <taxon>Myxococcia</taxon>
        <taxon>Myxococcales</taxon>
        <taxon>Cystobacterineae</taxon>
        <taxon>Myxococcaceae</taxon>
        <taxon>Myxococcus</taxon>
    </lineage>
</organism>
<keyword evidence="4" id="KW-1185">Reference proteome</keyword>
<dbReference type="Proteomes" id="UP000663090">
    <property type="component" value="Chromosome"/>
</dbReference>
<evidence type="ECO:0000256" key="2">
    <source>
        <dbReference type="SAM" id="Phobius"/>
    </source>
</evidence>
<name>A0ABX7N0G0_9BACT</name>
<feature type="transmembrane region" description="Helical" evidence="2">
    <location>
        <begin position="39"/>
        <end position="62"/>
    </location>
</feature>
<proteinExistence type="predicted"/>
<dbReference type="RefSeq" id="WP_206713925.1">
    <property type="nucleotide sequence ID" value="NZ_CP071091.1"/>
</dbReference>
<protein>
    <recommendedName>
        <fullName evidence="5">PCI domain-containing protein</fullName>
    </recommendedName>
</protein>
<keyword evidence="2" id="KW-0472">Membrane</keyword>
<feature type="transmembrane region" description="Helical" evidence="2">
    <location>
        <begin position="74"/>
        <end position="95"/>
    </location>
</feature>
<keyword evidence="2" id="KW-0812">Transmembrane</keyword>
<keyword evidence="2" id="KW-1133">Transmembrane helix</keyword>
<evidence type="ECO:0008006" key="5">
    <source>
        <dbReference type="Google" id="ProtNLM"/>
    </source>
</evidence>
<feature type="region of interest" description="Disordered" evidence="1">
    <location>
        <begin position="1"/>
        <end position="22"/>
    </location>
</feature>
<feature type="compositionally biased region" description="Low complexity" evidence="1">
    <location>
        <begin position="1"/>
        <end position="12"/>
    </location>
</feature>
<evidence type="ECO:0000256" key="1">
    <source>
        <dbReference type="SAM" id="MobiDB-lite"/>
    </source>
</evidence>
<gene>
    <name evidence="3" type="ORF">JY572_28020</name>
</gene>
<evidence type="ECO:0000313" key="3">
    <source>
        <dbReference type="EMBL" id="QSQ12195.1"/>
    </source>
</evidence>
<dbReference type="EMBL" id="CP071091">
    <property type="protein sequence ID" value="QSQ12195.1"/>
    <property type="molecule type" value="Genomic_DNA"/>
</dbReference>
<sequence length="207" mass="22180">MNAPGRPDAPSSPVSPVPPLRPTVRPSGSGGFGWFQKALGALGVAAGCGLLLFGLLGLAVSIPEIVSPSRGEKLGTMVVGVVLSLNCIVLGSFLWKRGLSPFRLARRREQLLGFLRAQLRLRVSDAAAHLKVPEAEAEELLSVLIARHDVDLVFLPESREYVHREVHERGRNVARTCPSCDAPVSAERALPGEKVVCSYCQSPFLVA</sequence>